<sequence>MKSFVLSLIALCFVIQISAQDEPTTETEAQKMPELVLVFTKTKGWRHKSIEKGVQTLRELGRQTGFIALQTESGEDFTPQNLNNYKLVVFLNTTLDVLDNAQQKAFEGYIKKGGSFLGIHSACDTEYDWPWYGELVGGYFDSHPNDPNVREATIAVIDKSHPSTEHLNDSWVRSDEWYNYKNLNREVTVLLNLDESSYEGGTNGSNHPIAWYHEYDGGRAFYTGGGHTKEAYDEPMFRQHLLGAVEWCLKRK</sequence>
<name>A0ABT5XLK3_9FLAO</name>
<dbReference type="PANTHER" id="PTHR40469:SF2">
    <property type="entry name" value="GALACTOSE-BINDING DOMAIN-LIKE SUPERFAMILY PROTEIN"/>
    <property type="match status" value="1"/>
</dbReference>
<dbReference type="PANTHER" id="PTHR40469">
    <property type="entry name" value="SECRETED GLYCOSYL HYDROLASE"/>
    <property type="match status" value="1"/>
</dbReference>
<keyword evidence="1" id="KW-0732">Signal</keyword>
<feature type="signal peptide" evidence="1">
    <location>
        <begin position="1"/>
        <end position="19"/>
    </location>
</feature>
<dbReference type="Pfam" id="PF06283">
    <property type="entry name" value="ThuA"/>
    <property type="match status" value="1"/>
</dbReference>
<dbReference type="RefSeq" id="WP_275648808.1">
    <property type="nucleotide sequence ID" value="NZ_JARFVA010000002.1"/>
</dbReference>
<dbReference type="Proteomes" id="UP001217083">
    <property type="component" value="Unassembled WGS sequence"/>
</dbReference>
<feature type="chain" id="PRO_5045093477" evidence="1">
    <location>
        <begin position="20"/>
        <end position="252"/>
    </location>
</feature>
<comment type="caution">
    <text evidence="3">The sequence shown here is derived from an EMBL/GenBank/DDBJ whole genome shotgun (WGS) entry which is preliminary data.</text>
</comment>
<accession>A0ABT5XLK3</accession>
<keyword evidence="4" id="KW-1185">Reference proteome</keyword>
<organism evidence="3 4">
    <name type="scientific">Flagellimonas okinawensis</name>
    <dbReference type="NCBI Taxonomy" id="3031324"/>
    <lineage>
        <taxon>Bacteria</taxon>
        <taxon>Pseudomonadati</taxon>
        <taxon>Bacteroidota</taxon>
        <taxon>Flavobacteriia</taxon>
        <taxon>Flavobacteriales</taxon>
        <taxon>Flavobacteriaceae</taxon>
        <taxon>Flagellimonas</taxon>
    </lineage>
</organism>
<dbReference type="Gene3D" id="3.40.50.880">
    <property type="match status" value="1"/>
</dbReference>
<feature type="domain" description="ThuA-like" evidence="2">
    <location>
        <begin position="36"/>
        <end position="248"/>
    </location>
</feature>
<evidence type="ECO:0000313" key="3">
    <source>
        <dbReference type="EMBL" id="MDF0706765.1"/>
    </source>
</evidence>
<dbReference type="InterPro" id="IPR029010">
    <property type="entry name" value="ThuA-like"/>
</dbReference>
<dbReference type="EMBL" id="JARFVA010000002">
    <property type="protein sequence ID" value="MDF0706765.1"/>
    <property type="molecule type" value="Genomic_DNA"/>
</dbReference>
<gene>
    <name evidence="3" type="ORF">PY091_06015</name>
</gene>
<dbReference type="SUPFAM" id="SSF52317">
    <property type="entry name" value="Class I glutamine amidotransferase-like"/>
    <property type="match status" value="1"/>
</dbReference>
<proteinExistence type="predicted"/>
<evidence type="ECO:0000313" key="4">
    <source>
        <dbReference type="Proteomes" id="UP001217083"/>
    </source>
</evidence>
<reference evidence="3 4" key="1">
    <citation type="submission" date="2023-03" db="EMBL/GenBank/DDBJ databases">
        <title>Muricauda XX sp. nov. and Muricauda XXX sp. nov., two novel species isolated from Okinawa Trough.</title>
        <authorList>
            <person name="Cao W."/>
            <person name="Deng X."/>
        </authorList>
    </citation>
    <scope>NUCLEOTIDE SEQUENCE [LARGE SCALE GENOMIC DNA]</scope>
    <source>
        <strain evidence="3 4">81s02</strain>
    </source>
</reference>
<dbReference type="InterPro" id="IPR029062">
    <property type="entry name" value="Class_I_gatase-like"/>
</dbReference>
<evidence type="ECO:0000259" key="2">
    <source>
        <dbReference type="Pfam" id="PF06283"/>
    </source>
</evidence>
<evidence type="ECO:0000256" key="1">
    <source>
        <dbReference type="SAM" id="SignalP"/>
    </source>
</evidence>
<protein>
    <submittedName>
        <fullName evidence="3">ThuA domain-containing protein</fullName>
    </submittedName>
</protein>